<reference evidence="1 2" key="1">
    <citation type="journal article" date="2024" name="BMC Biol.">
        <title>Comparative genomics of Ascetosporea gives new insight into the evolutionary basis for animal parasitism in Rhizaria.</title>
        <authorList>
            <person name="Hiltunen Thoren M."/>
            <person name="Onut-Brannstrom I."/>
            <person name="Alfjorden A."/>
            <person name="Peckova H."/>
            <person name="Swords F."/>
            <person name="Hooper C."/>
            <person name="Holzer A.S."/>
            <person name="Bass D."/>
            <person name="Burki F."/>
        </authorList>
    </citation>
    <scope>NUCLEOTIDE SEQUENCE [LARGE SCALE GENOMIC DNA]</scope>
    <source>
        <strain evidence="1">20-A016</strain>
    </source>
</reference>
<dbReference type="Gene3D" id="1.10.287.1080">
    <property type="entry name" value="MazG-like"/>
    <property type="match status" value="1"/>
</dbReference>
<evidence type="ECO:0000313" key="1">
    <source>
        <dbReference type="EMBL" id="MES1922797.1"/>
    </source>
</evidence>
<dbReference type="EMBL" id="JBDODL010003748">
    <property type="protein sequence ID" value="MES1922797.1"/>
    <property type="molecule type" value="Genomic_DNA"/>
</dbReference>
<comment type="caution">
    <text evidence="1">The sequence shown here is derived from an EMBL/GenBank/DDBJ whole genome shotgun (WGS) entry which is preliminary data.</text>
</comment>
<name>A0ABV2AT29_9EUKA</name>
<dbReference type="CDD" id="cd11542">
    <property type="entry name" value="NTP-PPase_u5"/>
    <property type="match status" value="1"/>
</dbReference>
<dbReference type="Proteomes" id="UP001439008">
    <property type="component" value="Unassembled WGS sequence"/>
</dbReference>
<organism evidence="1 2">
    <name type="scientific">Bonamia ostreae</name>
    <dbReference type="NCBI Taxonomy" id="126728"/>
    <lineage>
        <taxon>Eukaryota</taxon>
        <taxon>Sar</taxon>
        <taxon>Rhizaria</taxon>
        <taxon>Endomyxa</taxon>
        <taxon>Ascetosporea</taxon>
        <taxon>Haplosporida</taxon>
        <taxon>Bonamia</taxon>
    </lineage>
</organism>
<evidence type="ECO:0000313" key="2">
    <source>
        <dbReference type="Proteomes" id="UP001439008"/>
    </source>
</evidence>
<protein>
    <recommendedName>
        <fullName evidence="3">Nucleotide pyrophosphohydrolase</fullName>
    </recommendedName>
</protein>
<evidence type="ECO:0008006" key="3">
    <source>
        <dbReference type="Google" id="ProtNLM"/>
    </source>
</evidence>
<sequence>MNLNELTKEIHDNALAHGWWDEPRSFGEIIALCHSELSESLEADRNGEELMWYHEDGKPDGKAVEMADCIIRILDWAGNECVNMDYVIKQKHEYNKTRPYKNGKKY</sequence>
<dbReference type="SUPFAM" id="SSF101386">
    <property type="entry name" value="all-alpha NTP pyrophosphatases"/>
    <property type="match status" value="1"/>
</dbReference>
<keyword evidence="2" id="KW-1185">Reference proteome</keyword>
<proteinExistence type="predicted"/>
<accession>A0ABV2AT29</accession>
<gene>
    <name evidence="1" type="ORF">MHBO_004322</name>
</gene>